<proteinExistence type="predicted"/>
<evidence type="ECO:0000313" key="1">
    <source>
        <dbReference type="EMBL" id="KEP53973.1"/>
    </source>
</evidence>
<dbReference type="AlphaFoldDB" id="A0A074SAP9"/>
<sequence length="140" mass="15570">MPDGGASLKYMGTSTVTRDIEYMSKVITGPDTPINYYGGSYGSILGSYLINMFPERVSRIAIDGVADPVTWTTKHSYEWMDSWLNQTEANYDWFLRACTQAGPIKCALATGKNTGNDLKIEIEAFLDQSYYHPLASRGFA</sequence>
<dbReference type="HOGENOM" id="CLU_1836264_0_0_1"/>
<dbReference type="SUPFAM" id="SSF53474">
    <property type="entry name" value="alpha/beta-Hydrolases"/>
    <property type="match status" value="1"/>
</dbReference>
<accession>A0A074SAP9</accession>
<name>A0A074SAP9_9AGAM</name>
<dbReference type="EMBL" id="AZST01000042">
    <property type="protein sequence ID" value="KEP53973.1"/>
    <property type="molecule type" value="Genomic_DNA"/>
</dbReference>
<protein>
    <submittedName>
        <fullName evidence="1">Alpha/beta fold hydrolase</fullName>
    </submittedName>
</protein>
<gene>
    <name evidence="1" type="ORF">V565_023520</name>
</gene>
<dbReference type="GO" id="GO:0016787">
    <property type="term" value="F:hydrolase activity"/>
    <property type="evidence" value="ECO:0007669"/>
    <property type="project" value="UniProtKB-KW"/>
</dbReference>
<keyword evidence="1" id="KW-0378">Hydrolase</keyword>
<dbReference type="Proteomes" id="UP000027456">
    <property type="component" value="Unassembled WGS sequence"/>
</dbReference>
<dbReference type="STRING" id="1423351.A0A074SAP9"/>
<comment type="caution">
    <text evidence="1">The sequence shown here is derived from an EMBL/GenBank/DDBJ whole genome shotgun (WGS) entry which is preliminary data.</text>
</comment>
<dbReference type="InterPro" id="IPR029058">
    <property type="entry name" value="AB_hydrolase_fold"/>
</dbReference>
<dbReference type="OrthoDB" id="425534at2759"/>
<keyword evidence="2" id="KW-1185">Reference proteome</keyword>
<reference evidence="1 2" key="1">
    <citation type="submission" date="2013-12" db="EMBL/GenBank/DDBJ databases">
        <authorList>
            <person name="Cubeta M."/>
            <person name="Pakala S."/>
            <person name="Fedorova N."/>
            <person name="Thomas E."/>
            <person name="Dean R."/>
            <person name="Jabaji S."/>
            <person name="Neate S."/>
            <person name="Toda T."/>
            <person name="Tavantzis S."/>
            <person name="Vilgalys R."/>
            <person name="Bharathan N."/>
            <person name="Pakala S."/>
            <person name="Losada L.S."/>
            <person name="Zafar N."/>
            <person name="Nierman W."/>
        </authorList>
    </citation>
    <scope>NUCLEOTIDE SEQUENCE [LARGE SCALE GENOMIC DNA]</scope>
    <source>
        <strain evidence="1 2">123E</strain>
    </source>
</reference>
<organism evidence="1 2">
    <name type="scientific">Rhizoctonia solani 123E</name>
    <dbReference type="NCBI Taxonomy" id="1423351"/>
    <lineage>
        <taxon>Eukaryota</taxon>
        <taxon>Fungi</taxon>
        <taxon>Dikarya</taxon>
        <taxon>Basidiomycota</taxon>
        <taxon>Agaricomycotina</taxon>
        <taxon>Agaricomycetes</taxon>
        <taxon>Cantharellales</taxon>
        <taxon>Ceratobasidiaceae</taxon>
        <taxon>Rhizoctonia</taxon>
    </lineage>
</organism>
<dbReference type="Gene3D" id="3.40.50.1820">
    <property type="entry name" value="alpha/beta hydrolase"/>
    <property type="match status" value="1"/>
</dbReference>
<evidence type="ECO:0000313" key="2">
    <source>
        <dbReference type="Proteomes" id="UP000027456"/>
    </source>
</evidence>